<dbReference type="PANTHER" id="PTHR38593">
    <property type="entry name" value="BLR2558 PROTEIN"/>
    <property type="match status" value="1"/>
</dbReference>
<dbReference type="Gene3D" id="1.20.1260.10">
    <property type="match status" value="1"/>
</dbReference>
<feature type="domain" description="DUF4142" evidence="2">
    <location>
        <begin position="23"/>
        <end position="156"/>
    </location>
</feature>
<dbReference type="PANTHER" id="PTHR38593:SF1">
    <property type="entry name" value="BLR2558 PROTEIN"/>
    <property type="match status" value="1"/>
</dbReference>
<reference evidence="4" key="1">
    <citation type="journal article" date="2019" name="Int. J. Syst. Evol. Microbiol.">
        <title>The Global Catalogue of Microorganisms (GCM) 10K type strain sequencing project: providing services to taxonomists for standard genome sequencing and annotation.</title>
        <authorList>
            <consortium name="The Broad Institute Genomics Platform"/>
            <consortium name="The Broad Institute Genome Sequencing Center for Infectious Disease"/>
            <person name="Wu L."/>
            <person name="Ma J."/>
        </authorList>
    </citation>
    <scope>NUCLEOTIDE SEQUENCE [LARGE SCALE GENOMIC DNA]</scope>
    <source>
        <strain evidence="4">CCUG 54329</strain>
    </source>
</reference>
<gene>
    <name evidence="3" type="ORF">ACFQ24_21080</name>
</gene>
<dbReference type="Pfam" id="PF13628">
    <property type="entry name" value="DUF4142"/>
    <property type="match status" value="1"/>
</dbReference>
<comment type="caution">
    <text evidence="3">The sequence shown here is derived from an EMBL/GenBank/DDBJ whole genome shotgun (WGS) entry which is preliminary data.</text>
</comment>
<dbReference type="EMBL" id="JBHTLS010000135">
    <property type="protein sequence ID" value="MFD1107369.1"/>
    <property type="molecule type" value="Genomic_DNA"/>
</dbReference>
<evidence type="ECO:0000256" key="1">
    <source>
        <dbReference type="SAM" id="SignalP"/>
    </source>
</evidence>
<evidence type="ECO:0000259" key="2">
    <source>
        <dbReference type="Pfam" id="PF13628"/>
    </source>
</evidence>
<protein>
    <submittedName>
        <fullName evidence="3">DUF4142 domain-containing protein</fullName>
    </submittedName>
</protein>
<accession>A0ABW3P5T4</accession>
<dbReference type="InterPro" id="IPR025419">
    <property type="entry name" value="DUF4142"/>
</dbReference>
<keyword evidence="1" id="KW-0732">Signal</keyword>
<evidence type="ECO:0000313" key="3">
    <source>
        <dbReference type="EMBL" id="MFD1107369.1"/>
    </source>
</evidence>
<keyword evidence="4" id="KW-1185">Reference proteome</keyword>
<sequence length="158" mass="16970">MKRYFVAAALCIASPALAQPATAPDFVKAAGASDLYERQSSQLVLQSTKNAKVREFATMMVKDHTNSTQMVVKAATQAGLKPKPPALMPEQAQMIAQLRGATGEARDKMYVTQQKAAHQKALALHQGYASKGDKVPLKAVAGKIAPVVEHHIMMLQGM</sequence>
<feature type="chain" id="PRO_5045732824" evidence="1">
    <location>
        <begin position="19"/>
        <end position="158"/>
    </location>
</feature>
<dbReference type="RefSeq" id="WP_380914872.1">
    <property type="nucleotide sequence ID" value="NZ_JBHTLS010000135.1"/>
</dbReference>
<proteinExistence type="predicted"/>
<dbReference type="Proteomes" id="UP001597203">
    <property type="component" value="Unassembled WGS sequence"/>
</dbReference>
<evidence type="ECO:0000313" key="4">
    <source>
        <dbReference type="Proteomes" id="UP001597203"/>
    </source>
</evidence>
<name>A0ABW3P5T4_9SPHN</name>
<dbReference type="InterPro" id="IPR012347">
    <property type="entry name" value="Ferritin-like"/>
</dbReference>
<feature type="signal peptide" evidence="1">
    <location>
        <begin position="1"/>
        <end position="18"/>
    </location>
</feature>
<organism evidence="3 4">
    <name type="scientific">Sphingobium olei</name>
    <dbReference type="NCBI Taxonomy" id="420955"/>
    <lineage>
        <taxon>Bacteria</taxon>
        <taxon>Pseudomonadati</taxon>
        <taxon>Pseudomonadota</taxon>
        <taxon>Alphaproteobacteria</taxon>
        <taxon>Sphingomonadales</taxon>
        <taxon>Sphingomonadaceae</taxon>
        <taxon>Sphingobium</taxon>
    </lineage>
</organism>